<evidence type="ECO:0000313" key="1">
    <source>
        <dbReference type="EMBL" id="SED36714.1"/>
    </source>
</evidence>
<dbReference type="RefSeq" id="WP_092320919.1">
    <property type="nucleotide sequence ID" value="NZ_FNTJ01000003.1"/>
</dbReference>
<dbReference type="AlphaFoldDB" id="A0A1H5A4H8"/>
<accession>A0A1H5A4H8</accession>
<proteinExistence type="predicted"/>
<reference evidence="2" key="1">
    <citation type="submission" date="2016-10" db="EMBL/GenBank/DDBJ databases">
        <authorList>
            <person name="Varghese N."/>
            <person name="Submissions S."/>
        </authorList>
    </citation>
    <scope>NUCLEOTIDE SEQUENCE [LARGE SCALE GENOMIC DNA]</scope>
    <source>
        <strain evidence="2">DSM 9751</strain>
    </source>
</reference>
<protein>
    <submittedName>
        <fullName evidence="1">Uncharacterized protein</fullName>
    </submittedName>
</protein>
<name>A0A1H5A4H8_9PSED</name>
<sequence>MPPSLPSTIRVQFQARSADLGFEVTERGCGDLHTLADLCPHGHHDAHDSEIVQVTVSRPQLASWHEYLTEKYPAGARHQPAEVLWHIGDISRLLVHRCVPVRHRHLFLRPGNEFDNFLNPDQCSAGVTPLVVYRPTSQTSSEYGALKWLGVTPKVGVEIGAGAPVEKVLLAVRSPYLSVPVTGLRDLHALKIPATVAGITACGIVDGMPLAIATQDDSAAMVIDAANDELAAWLESWRFYAPRVSRQADSAAVA</sequence>
<gene>
    <name evidence="1" type="ORF">SAMN05216178_6961</name>
</gene>
<organism evidence="1 2">
    <name type="scientific">Pseudomonas saponiphila</name>
    <dbReference type="NCBI Taxonomy" id="556534"/>
    <lineage>
        <taxon>Bacteria</taxon>
        <taxon>Pseudomonadati</taxon>
        <taxon>Pseudomonadota</taxon>
        <taxon>Gammaproteobacteria</taxon>
        <taxon>Pseudomonadales</taxon>
        <taxon>Pseudomonadaceae</taxon>
        <taxon>Pseudomonas</taxon>
    </lineage>
</organism>
<dbReference type="Proteomes" id="UP000198982">
    <property type="component" value="Unassembled WGS sequence"/>
</dbReference>
<keyword evidence="2" id="KW-1185">Reference proteome</keyword>
<dbReference type="EMBL" id="FNTJ01000003">
    <property type="protein sequence ID" value="SED36714.1"/>
    <property type="molecule type" value="Genomic_DNA"/>
</dbReference>
<evidence type="ECO:0000313" key="2">
    <source>
        <dbReference type="Proteomes" id="UP000198982"/>
    </source>
</evidence>